<dbReference type="EMBL" id="WWBZ02000051">
    <property type="protein sequence ID" value="KAF4303777.1"/>
    <property type="molecule type" value="Genomic_DNA"/>
</dbReference>
<dbReference type="SUPFAM" id="SSF51905">
    <property type="entry name" value="FAD/NAD(P)-binding domain"/>
    <property type="match status" value="1"/>
</dbReference>
<evidence type="ECO:0000313" key="2">
    <source>
        <dbReference type="Proteomes" id="UP000572817"/>
    </source>
</evidence>
<dbReference type="Gene3D" id="3.50.50.60">
    <property type="entry name" value="FAD/NAD(P)-binding domain"/>
    <property type="match status" value="2"/>
</dbReference>
<evidence type="ECO:0000313" key="1">
    <source>
        <dbReference type="EMBL" id="KAF4303777.1"/>
    </source>
</evidence>
<dbReference type="InterPro" id="IPR036188">
    <property type="entry name" value="FAD/NAD-bd_sf"/>
</dbReference>
<reference evidence="1" key="1">
    <citation type="submission" date="2020-04" db="EMBL/GenBank/DDBJ databases">
        <title>Genome Assembly and Annotation of Botryosphaeria dothidea sdau 11-99, a Latent Pathogen of Apple Fruit Ring Rot in China.</title>
        <authorList>
            <person name="Yu C."/>
            <person name="Diao Y."/>
            <person name="Lu Q."/>
            <person name="Zhao J."/>
            <person name="Cui S."/>
            <person name="Peng C."/>
            <person name="He B."/>
            <person name="Liu H."/>
        </authorList>
    </citation>
    <scope>NUCLEOTIDE SEQUENCE [LARGE SCALE GENOMIC DNA]</scope>
    <source>
        <strain evidence="1">Sdau11-99</strain>
    </source>
</reference>
<dbReference type="OrthoDB" id="7777654at2759"/>
<gene>
    <name evidence="1" type="ORF">GTA08_BOTSDO08325</name>
</gene>
<protein>
    <recommendedName>
        <fullName evidence="3">Amine oxidase domain-containing protein</fullName>
    </recommendedName>
</protein>
<keyword evidence="2" id="KW-1185">Reference proteome</keyword>
<name>A0A8H4N5M9_9PEZI</name>
<sequence length="330" mass="36966">MPSRTETPPSPQISCKYQWARQVARNRLEEDFNILNEKVSAEQGAGLAKDVAELLGRTQGSKLTGDAPDSAGKFKVGIIGAGCSGLFTAMILDHLREKIKGIDIDYEILEAAGEERLGAMRFPDGKNKIMERTFRLFNLLGISEENDNLVPYYFKDEDNVCPSYYNDIRKVSTVEKENDPYELNIGLPDDDKIRPDLINHDPSTIMDTVLKPYADQVKQHLEGAEETVLESLDFDKEAQWYCVYGGTQQVATKMVEQLRNTPEYNHKVTAITRKPGGIMSLTIKQGDALTSDTRDYFAVFNSTTLGALQRMDLTKAGLHYGAKQAIRSLR</sequence>
<dbReference type="AlphaFoldDB" id="A0A8H4N5M9"/>
<organism evidence="1 2">
    <name type="scientific">Botryosphaeria dothidea</name>
    <dbReference type="NCBI Taxonomy" id="55169"/>
    <lineage>
        <taxon>Eukaryota</taxon>
        <taxon>Fungi</taxon>
        <taxon>Dikarya</taxon>
        <taxon>Ascomycota</taxon>
        <taxon>Pezizomycotina</taxon>
        <taxon>Dothideomycetes</taxon>
        <taxon>Dothideomycetes incertae sedis</taxon>
        <taxon>Botryosphaeriales</taxon>
        <taxon>Botryosphaeriaceae</taxon>
        <taxon>Botryosphaeria</taxon>
    </lineage>
</organism>
<comment type="caution">
    <text evidence="1">The sequence shown here is derived from an EMBL/GenBank/DDBJ whole genome shotgun (WGS) entry which is preliminary data.</text>
</comment>
<dbReference type="Gene3D" id="1.20.1440.240">
    <property type="match status" value="1"/>
</dbReference>
<proteinExistence type="predicted"/>
<accession>A0A8H4N5M9</accession>
<evidence type="ECO:0008006" key="3">
    <source>
        <dbReference type="Google" id="ProtNLM"/>
    </source>
</evidence>
<dbReference type="Proteomes" id="UP000572817">
    <property type="component" value="Unassembled WGS sequence"/>
</dbReference>